<keyword evidence="2" id="KW-0677">Repeat</keyword>
<keyword evidence="1" id="KW-0880">Kelch repeat</keyword>
<evidence type="ECO:0000256" key="3">
    <source>
        <dbReference type="SAM" id="MobiDB-lite"/>
    </source>
</evidence>
<keyword evidence="6" id="KW-1185">Reference proteome</keyword>
<dbReference type="PANTHER" id="PTHR46093:SF18">
    <property type="entry name" value="FIBRONECTIN TYPE-III DOMAIN-CONTAINING PROTEIN"/>
    <property type="match status" value="1"/>
</dbReference>
<feature type="region of interest" description="Disordered" evidence="3">
    <location>
        <begin position="253"/>
        <end position="275"/>
    </location>
</feature>
<evidence type="ECO:0000256" key="2">
    <source>
        <dbReference type="ARBA" id="ARBA00022737"/>
    </source>
</evidence>
<dbReference type="EMBL" id="QKYT01000290">
    <property type="protein sequence ID" value="RIA87834.1"/>
    <property type="molecule type" value="Genomic_DNA"/>
</dbReference>
<evidence type="ECO:0000256" key="4">
    <source>
        <dbReference type="SAM" id="Phobius"/>
    </source>
</evidence>
<dbReference type="PANTHER" id="PTHR46093">
    <property type="entry name" value="ACYL-COA-BINDING DOMAIN-CONTAINING PROTEIN 5"/>
    <property type="match status" value="1"/>
</dbReference>
<accession>A0A397SYJ8</accession>
<gene>
    <name evidence="5" type="ORF">C1645_739812</name>
</gene>
<dbReference type="Gene3D" id="2.120.10.80">
    <property type="entry name" value="Kelch-type beta propeller"/>
    <property type="match status" value="1"/>
</dbReference>
<dbReference type="InterPro" id="IPR015915">
    <property type="entry name" value="Kelch-typ_b-propeller"/>
</dbReference>
<sequence length="386" mass="43107">MQLVYTFDSQSNSWSIPKITGDYTVRKFRLTAVNHDGKMYLYSGVNKVINNNVTSDVFLNEMVILDTINLSWSKGSLINAPSPRADYDATLLPNDNIIYLGGVSAPPTAYMSNALTLSEVYLYNTINDNWSKKITSGKIPSNRAAFSTVLGLDGQRIIIFGGFFDNSEYLDTTLYVLDLTNFNWYIPKISGQNPNHRRFHKASVIGKYMVISFGFGYNKSVESDILLLDISNNEEYVWTTTFDPSVPNNIIPAPSLPPSSSPSPSSLQPPSSSSQLSNNIPAMAGAIVGSLFCGILLSFGGFFLYKWNKKKQKQRDIIRIKGNENHGHEIIQIPINENSTDHEPIIPAPLVNRNYDHGQEVISTSNDEKISSKTFKSKYFKLLNKN</sequence>
<dbReference type="STRING" id="658196.A0A397SYJ8"/>
<reference evidence="5 6" key="1">
    <citation type="submission" date="2018-06" db="EMBL/GenBank/DDBJ databases">
        <title>Comparative genomics reveals the genomic features of Rhizophagus irregularis, R. cerebriforme, R. diaphanum and Gigaspora rosea, and their symbiotic lifestyle signature.</title>
        <authorList>
            <person name="Morin E."/>
            <person name="San Clemente H."/>
            <person name="Chen E.C.H."/>
            <person name="De La Providencia I."/>
            <person name="Hainaut M."/>
            <person name="Kuo A."/>
            <person name="Kohler A."/>
            <person name="Murat C."/>
            <person name="Tang N."/>
            <person name="Roy S."/>
            <person name="Loubradou J."/>
            <person name="Henrissat B."/>
            <person name="Grigoriev I.V."/>
            <person name="Corradi N."/>
            <person name="Roux C."/>
            <person name="Martin F.M."/>
        </authorList>
    </citation>
    <scope>NUCLEOTIDE SEQUENCE [LARGE SCALE GENOMIC DNA]</scope>
    <source>
        <strain evidence="5 6">DAOM 227022</strain>
    </source>
</reference>
<dbReference type="Pfam" id="PF24681">
    <property type="entry name" value="Kelch_KLHDC2_KLHL20_DRC7"/>
    <property type="match status" value="1"/>
</dbReference>
<organism evidence="5 6">
    <name type="scientific">Glomus cerebriforme</name>
    <dbReference type="NCBI Taxonomy" id="658196"/>
    <lineage>
        <taxon>Eukaryota</taxon>
        <taxon>Fungi</taxon>
        <taxon>Fungi incertae sedis</taxon>
        <taxon>Mucoromycota</taxon>
        <taxon>Glomeromycotina</taxon>
        <taxon>Glomeromycetes</taxon>
        <taxon>Glomerales</taxon>
        <taxon>Glomeraceae</taxon>
        <taxon>Glomus</taxon>
    </lineage>
</organism>
<dbReference type="AlphaFoldDB" id="A0A397SYJ8"/>
<dbReference type="Proteomes" id="UP000265703">
    <property type="component" value="Unassembled WGS sequence"/>
</dbReference>
<dbReference type="SUPFAM" id="SSF117281">
    <property type="entry name" value="Kelch motif"/>
    <property type="match status" value="1"/>
</dbReference>
<evidence type="ECO:0000256" key="1">
    <source>
        <dbReference type="ARBA" id="ARBA00022441"/>
    </source>
</evidence>
<evidence type="ECO:0000313" key="6">
    <source>
        <dbReference type="Proteomes" id="UP000265703"/>
    </source>
</evidence>
<comment type="caution">
    <text evidence="5">The sequence shown here is derived from an EMBL/GenBank/DDBJ whole genome shotgun (WGS) entry which is preliminary data.</text>
</comment>
<evidence type="ECO:0008006" key="7">
    <source>
        <dbReference type="Google" id="ProtNLM"/>
    </source>
</evidence>
<dbReference type="OrthoDB" id="432528at2759"/>
<keyword evidence="4" id="KW-0812">Transmembrane</keyword>
<feature type="compositionally biased region" description="Low complexity" evidence="3">
    <location>
        <begin position="262"/>
        <end position="275"/>
    </location>
</feature>
<evidence type="ECO:0000313" key="5">
    <source>
        <dbReference type="EMBL" id="RIA87834.1"/>
    </source>
</evidence>
<keyword evidence="4" id="KW-0472">Membrane</keyword>
<name>A0A397SYJ8_9GLOM</name>
<protein>
    <recommendedName>
        <fullName evidence="7">Galactose oxidase</fullName>
    </recommendedName>
</protein>
<keyword evidence="4" id="KW-1133">Transmembrane helix</keyword>
<feature type="transmembrane region" description="Helical" evidence="4">
    <location>
        <begin position="282"/>
        <end position="305"/>
    </location>
</feature>
<proteinExistence type="predicted"/>